<gene>
    <name evidence="2" type="ORF">TNCT_483921</name>
</gene>
<protein>
    <submittedName>
        <fullName evidence="2">Uncharacterized protein</fullName>
    </submittedName>
</protein>
<dbReference type="OrthoDB" id="6375801at2759"/>
<sequence length="120" mass="13433">MPLKTGLRVSDVYSDSENESINEESPPPSHQASKSPAEACRKNYGTVCAAVLPKDWFSDMDEDGEIRVEFLTTIDGKRFTEIVNDVSEVQCEDVIAKLEAPEKNTDVNIMFMEFSSNRPI</sequence>
<name>A0A8X6I433_TRICU</name>
<accession>A0A8X6I433</accession>
<organism evidence="2 3">
    <name type="scientific">Trichonephila clavata</name>
    <name type="common">Joro spider</name>
    <name type="synonym">Nephila clavata</name>
    <dbReference type="NCBI Taxonomy" id="2740835"/>
    <lineage>
        <taxon>Eukaryota</taxon>
        <taxon>Metazoa</taxon>
        <taxon>Ecdysozoa</taxon>
        <taxon>Arthropoda</taxon>
        <taxon>Chelicerata</taxon>
        <taxon>Arachnida</taxon>
        <taxon>Araneae</taxon>
        <taxon>Araneomorphae</taxon>
        <taxon>Entelegynae</taxon>
        <taxon>Araneoidea</taxon>
        <taxon>Nephilidae</taxon>
        <taxon>Trichonephila</taxon>
    </lineage>
</organism>
<dbReference type="AlphaFoldDB" id="A0A8X6I433"/>
<feature type="region of interest" description="Disordered" evidence="1">
    <location>
        <begin position="1"/>
        <end position="37"/>
    </location>
</feature>
<comment type="caution">
    <text evidence="2">The sequence shown here is derived from an EMBL/GenBank/DDBJ whole genome shotgun (WGS) entry which is preliminary data.</text>
</comment>
<proteinExistence type="predicted"/>
<keyword evidence="3" id="KW-1185">Reference proteome</keyword>
<evidence type="ECO:0000256" key="1">
    <source>
        <dbReference type="SAM" id="MobiDB-lite"/>
    </source>
</evidence>
<dbReference type="Proteomes" id="UP000887116">
    <property type="component" value="Unassembled WGS sequence"/>
</dbReference>
<dbReference type="EMBL" id="BMAO01033127">
    <property type="protein sequence ID" value="GFQ87197.1"/>
    <property type="molecule type" value="Genomic_DNA"/>
</dbReference>
<reference evidence="2" key="1">
    <citation type="submission" date="2020-07" db="EMBL/GenBank/DDBJ databases">
        <title>Multicomponent nature underlies the extraordinary mechanical properties of spider dragline silk.</title>
        <authorList>
            <person name="Kono N."/>
            <person name="Nakamura H."/>
            <person name="Mori M."/>
            <person name="Yoshida Y."/>
            <person name="Ohtoshi R."/>
            <person name="Malay A.D."/>
            <person name="Moran D.A.P."/>
            <person name="Tomita M."/>
            <person name="Numata K."/>
            <person name="Arakawa K."/>
        </authorList>
    </citation>
    <scope>NUCLEOTIDE SEQUENCE</scope>
</reference>
<evidence type="ECO:0000313" key="3">
    <source>
        <dbReference type="Proteomes" id="UP000887116"/>
    </source>
</evidence>
<evidence type="ECO:0000313" key="2">
    <source>
        <dbReference type="EMBL" id="GFQ87197.1"/>
    </source>
</evidence>